<sequence>MKLHTGKLFWPSTLPVVAEYPVLDCDLHCEVLIVGGGVSGALCAHLLAERGIDAILVERDRIAEGSTMASTGLLQYASDKTLASMIRTFGEEPAVHFYRLSQTALERLKEISNRLEGSARLTERSSLYLASSEQDVKALREECVTLQRFGLPAIWWSAADLEERFPFRYPGAIYAGGDAEMNPYAFVHGLVQKAAQLGVRIFERSNMNGSERTDDGRILCRCGKGRVTARHVIWATGYETQQFKKESGAHLRASYVTVTEPAASLNGWFEQCLIWETARPYLYMRTTTDGRIIAGGLDELLPGGKLPEGREIRQCERLLTEIHRRFPDQEGLTARFGWGAVFGESRDGLPFIGPHPNYPNFYFLEGYGGNGTVCSMIAAEMIVDELTGIRREDMAMFSLMRSSKPKPVPARLQ</sequence>
<evidence type="ECO:0000313" key="3">
    <source>
        <dbReference type="Proteomes" id="UP001516620"/>
    </source>
</evidence>
<dbReference type="PANTHER" id="PTHR13847">
    <property type="entry name" value="SARCOSINE DEHYDROGENASE-RELATED"/>
    <property type="match status" value="1"/>
</dbReference>
<proteinExistence type="predicted"/>
<accession>A0ABS2HA32</accession>
<dbReference type="InterPro" id="IPR036188">
    <property type="entry name" value="FAD/NAD-bd_sf"/>
</dbReference>
<dbReference type="RefSeq" id="WP_193418357.1">
    <property type="nucleotide sequence ID" value="NZ_JADCNN020000021.1"/>
</dbReference>
<dbReference type="Pfam" id="PF01266">
    <property type="entry name" value="DAO"/>
    <property type="match status" value="1"/>
</dbReference>
<gene>
    <name evidence="2" type="ORF">IM700_018475</name>
</gene>
<dbReference type="EMBL" id="JADCNN020000021">
    <property type="protein sequence ID" value="MBM6997651.1"/>
    <property type="molecule type" value="Genomic_DNA"/>
</dbReference>
<feature type="domain" description="FAD dependent oxidoreductase" evidence="1">
    <location>
        <begin position="31"/>
        <end position="384"/>
    </location>
</feature>
<name>A0ABS2HA32_9BACL</name>
<protein>
    <submittedName>
        <fullName evidence="2">FAD-binding oxidoreductase</fullName>
    </submittedName>
</protein>
<keyword evidence="3" id="KW-1185">Reference proteome</keyword>
<reference evidence="2 3" key="1">
    <citation type="submission" date="2021-01" db="EMBL/GenBank/DDBJ databases">
        <title>Paenibacillus sp.nov. isolated from the rhizosphere soil of tomato plant.</title>
        <authorList>
            <person name="Thin K.K."/>
            <person name="Zhang X."/>
            <person name="He S."/>
        </authorList>
    </citation>
    <scope>NUCLEOTIDE SEQUENCE [LARGE SCALE GENOMIC DNA]</scope>
    <source>
        <strain evidence="2 3">DXFW5</strain>
    </source>
</reference>
<organism evidence="2 3">
    <name type="scientific">Paenibacillus rhizolycopersici</name>
    <dbReference type="NCBI Taxonomy" id="2780073"/>
    <lineage>
        <taxon>Bacteria</taxon>
        <taxon>Bacillati</taxon>
        <taxon>Bacillota</taxon>
        <taxon>Bacilli</taxon>
        <taxon>Bacillales</taxon>
        <taxon>Paenibacillaceae</taxon>
        <taxon>Paenibacillus</taxon>
    </lineage>
</organism>
<comment type="caution">
    <text evidence="2">The sequence shown here is derived from an EMBL/GenBank/DDBJ whole genome shotgun (WGS) entry which is preliminary data.</text>
</comment>
<dbReference type="Proteomes" id="UP001516620">
    <property type="component" value="Unassembled WGS sequence"/>
</dbReference>
<evidence type="ECO:0000313" key="2">
    <source>
        <dbReference type="EMBL" id="MBM6997651.1"/>
    </source>
</evidence>
<dbReference type="SUPFAM" id="SSF51905">
    <property type="entry name" value="FAD/NAD(P)-binding domain"/>
    <property type="match status" value="1"/>
</dbReference>
<evidence type="ECO:0000259" key="1">
    <source>
        <dbReference type="Pfam" id="PF01266"/>
    </source>
</evidence>
<dbReference type="Gene3D" id="3.50.50.60">
    <property type="entry name" value="FAD/NAD(P)-binding domain"/>
    <property type="match status" value="1"/>
</dbReference>
<dbReference type="PANTHER" id="PTHR13847:SF201">
    <property type="entry name" value="PUTATIBE OXIDOREDUCTASE"/>
    <property type="match status" value="1"/>
</dbReference>
<dbReference type="Gene3D" id="3.30.9.10">
    <property type="entry name" value="D-Amino Acid Oxidase, subunit A, domain 2"/>
    <property type="match status" value="1"/>
</dbReference>
<dbReference type="InterPro" id="IPR006076">
    <property type="entry name" value="FAD-dep_OxRdtase"/>
</dbReference>